<evidence type="ECO:0000256" key="7">
    <source>
        <dbReference type="ARBA" id="ARBA00022737"/>
    </source>
</evidence>
<dbReference type="GO" id="GO:0004674">
    <property type="term" value="F:protein serine/threonine kinase activity"/>
    <property type="evidence" value="ECO:0007669"/>
    <property type="project" value="UniProtKB-KW"/>
</dbReference>
<dbReference type="AlphaFoldDB" id="A0A9R0HT69"/>
<name>A0A9R0HT69_SPIOL</name>
<keyword evidence="10 15" id="KW-0067">ATP-binding</keyword>
<evidence type="ECO:0000313" key="21">
    <source>
        <dbReference type="Proteomes" id="UP000813463"/>
    </source>
</evidence>
<proteinExistence type="predicted"/>
<dbReference type="PANTHER" id="PTHR27002:SF181">
    <property type="entry name" value="RECEPTOR-LIKE SERINE_THREONINE-PROTEIN KINASE"/>
    <property type="match status" value="1"/>
</dbReference>
<dbReference type="InterPro" id="IPR038408">
    <property type="entry name" value="GNK2_sf"/>
</dbReference>
<feature type="binding site" evidence="15">
    <location>
        <position position="368"/>
    </location>
    <ligand>
        <name>ATP</name>
        <dbReference type="ChEBI" id="CHEBI:30616"/>
    </ligand>
</feature>
<keyword evidence="13" id="KW-0675">Receptor</keyword>
<dbReference type="Gene3D" id="3.30.430.20">
    <property type="entry name" value="Gnk2 domain, C-X8-C-X2-C motif"/>
    <property type="match status" value="2"/>
</dbReference>
<dbReference type="FunFam" id="1.10.510.10:FF:000343">
    <property type="entry name" value="Cysteine-rich receptor-like protein kinase 28"/>
    <property type="match status" value="1"/>
</dbReference>
<keyword evidence="2" id="KW-0723">Serine/threonine-protein kinase</keyword>
<evidence type="ECO:0000256" key="8">
    <source>
        <dbReference type="ARBA" id="ARBA00022741"/>
    </source>
</evidence>
<evidence type="ECO:0000256" key="5">
    <source>
        <dbReference type="ARBA" id="ARBA00022692"/>
    </source>
</evidence>
<evidence type="ECO:0000259" key="20">
    <source>
        <dbReference type="PROSITE" id="PS51473"/>
    </source>
</evidence>
<evidence type="ECO:0000259" key="19">
    <source>
        <dbReference type="PROSITE" id="PS50011"/>
    </source>
</evidence>
<dbReference type="Gene3D" id="3.30.200.20">
    <property type="entry name" value="Phosphorylase Kinase, domain 1"/>
    <property type="match status" value="1"/>
</dbReference>
<dbReference type="PROSITE" id="PS51473">
    <property type="entry name" value="GNK2"/>
    <property type="match status" value="2"/>
</dbReference>
<keyword evidence="12 17" id="KW-0472">Membrane</keyword>
<evidence type="ECO:0000313" key="22">
    <source>
        <dbReference type="RefSeq" id="XP_021836596.1"/>
    </source>
</evidence>
<comment type="subcellular location">
    <subcellularLocation>
        <location evidence="1">Membrane</location>
        <topology evidence="1">Single-pass membrane protein</topology>
    </subcellularLocation>
</comment>
<dbReference type="PROSITE" id="PS00107">
    <property type="entry name" value="PROTEIN_KINASE_ATP"/>
    <property type="match status" value="1"/>
</dbReference>
<keyword evidence="5 17" id="KW-0812">Transmembrane</keyword>
<dbReference type="OrthoDB" id="4062651at2759"/>
<feature type="domain" description="Gnk2-homologous" evidence="20">
    <location>
        <begin position="130"/>
        <end position="246"/>
    </location>
</feature>
<evidence type="ECO:0000256" key="17">
    <source>
        <dbReference type="SAM" id="Phobius"/>
    </source>
</evidence>
<dbReference type="KEGG" id="soe:110776349"/>
<evidence type="ECO:0000256" key="15">
    <source>
        <dbReference type="PROSITE-ProRule" id="PRU10141"/>
    </source>
</evidence>
<dbReference type="CDD" id="cd23509">
    <property type="entry name" value="Gnk2-like"/>
    <property type="match status" value="2"/>
</dbReference>
<sequence length="664" mass="74023">MKLISILILVTQLIFIIPKTSAQFRYQLCGDPYSTPSSYQTNLNTTLNSMSSDTRINYGYYNFTTGKNPNKIEATVLCRSDISINDCRSCVHYSVTTLPVACNNTKQAFAFTDNCVTYYTDSKAFHVLTDEPNFALRFDGNTTTVPKLKFNSSLTTLMSSLKHKASLGNSEIKFATGKIDLTHNQPLYGLVQCSPDLSKDDCVDCVEYLISSVFYKYFIIAKPLFIAKGGRVVSPSCNVRYELYPFFKNVTYNAQPPAANRNTTSAQGITAHSRKSTKITEIVVPIVGSLVLIIIASVCILLRRKKQKTKFSASFNKEEMDTLQSLQFSTGVIKVATQNFADDNKLGKGGSGTVYKGKLPNGQEIAVKRFERDAVLGEEQFKNEILTLAKLHHRNLVRLLGFCLEGDEMLLVYEFVVNKSLDNFLFDPIHRKAMHWDTRFKIINGIARGLLYLHEDSRLTVIHRDLKAPNVLLDSDFIPKIADFGLAKLFKTDQTQALTSKAVGTRGYMAPEYLSQGQVSIKSDVFSFGVLVLEIVSGQKISSFQIGENLENLLAFAWKCWQEGKTWSVIDPMLCSTSSTEILRCIHIGLLCVQNNMGDRPTMSDVSLMLSSISMTLDAPFQPAFFTQSRAMLLSEPSQGSASDQSNGRSCSTNDISLTELYPR</sequence>
<evidence type="ECO:0000256" key="4">
    <source>
        <dbReference type="ARBA" id="ARBA00022679"/>
    </source>
</evidence>
<keyword evidence="7" id="KW-0677">Repeat</keyword>
<gene>
    <name evidence="22" type="primary">LOC110776349</name>
</gene>
<dbReference type="GO" id="GO:0005886">
    <property type="term" value="C:plasma membrane"/>
    <property type="evidence" value="ECO:0007669"/>
    <property type="project" value="TreeGrafter"/>
</dbReference>
<keyword evidence="4" id="KW-0808">Transferase</keyword>
<dbReference type="GO" id="GO:0005524">
    <property type="term" value="F:ATP binding"/>
    <property type="evidence" value="ECO:0007669"/>
    <property type="project" value="UniProtKB-UniRule"/>
</dbReference>
<accession>A0A9R0HT69</accession>
<dbReference type="FunFam" id="3.30.200.20:FF:000727">
    <property type="entry name" value="Cysteine-rich RLK (RECEPTOR-like protein kinase) 23"/>
    <property type="match status" value="1"/>
</dbReference>
<dbReference type="InterPro" id="IPR000719">
    <property type="entry name" value="Prot_kinase_dom"/>
</dbReference>
<feature type="transmembrane region" description="Helical" evidence="17">
    <location>
        <begin position="282"/>
        <end position="302"/>
    </location>
</feature>
<dbReference type="Gene3D" id="1.10.510.10">
    <property type="entry name" value="Transferase(Phosphotransferase) domain 1"/>
    <property type="match status" value="1"/>
</dbReference>
<reference evidence="21" key="1">
    <citation type="journal article" date="2021" name="Nat. Commun.">
        <title>Genomic analyses provide insights into spinach domestication and the genetic basis of agronomic traits.</title>
        <authorList>
            <person name="Cai X."/>
            <person name="Sun X."/>
            <person name="Xu C."/>
            <person name="Sun H."/>
            <person name="Wang X."/>
            <person name="Ge C."/>
            <person name="Zhang Z."/>
            <person name="Wang Q."/>
            <person name="Fei Z."/>
            <person name="Jiao C."/>
            <person name="Wang Q."/>
        </authorList>
    </citation>
    <scope>NUCLEOTIDE SEQUENCE [LARGE SCALE GENOMIC DNA]</scope>
    <source>
        <strain evidence="21">cv. Varoflay</strain>
    </source>
</reference>
<dbReference type="PROSITE" id="PS50011">
    <property type="entry name" value="PROTEIN_KINASE_DOM"/>
    <property type="match status" value="1"/>
</dbReference>
<evidence type="ECO:0000256" key="11">
    <source>
        <dbReference type="ARBA" id="ARBA00022989"/>
    </source>
</evidence>
<dbReference type="Pfam" id="PF00069">
    <property type="entry name" value="Pkinase"/>
    <property type="match status" value="1"/>
</dbReference>
<dbReference type="InterPro" id="IPR008271">
    <property type="entry name" value="Ser/Thr_kinase_AS"/>
</dbReference>
<evidence type="ECO:0000256" key="13">
    <source>
        <dbReference type="ARBA" id="ARBA00023170"/>
    </source>
</evidence>
<dbReference type="Proteomes" id="UP000813463">
    <property type="component" value="Chromosome 6"/>
</dbReference>
<dbReference type="SMART" id="SM00220">
    <property type="entry name" value="S_TKc"/>
    <property type="match status" value="1"/>
</dbReference>
<feature type="domain" description="Gnk2-homologous" evidence="20">
    <location>
        <begin position="21"/>
        <end position="124"/>
    </location>
</feature>
<evidence type="ECO:0000256" key="18">
    <source>
        <dbReference type="SAM" id="SignalP"/>
    </source>
</evidence>
<protein>
    <submittedName>
        <fullName evidence="22">Cysteine-rich receptor-like protein kinase 44</fullName>
    </submittedName>
</protein>
<keyword evidence="8 15" id="KW-0547">Nucleotide-binding</keyword>
<evidence type="ECO:0000256" key="16">
    <source>
        <dbReference type="SAM" id="MobiDB-lite"/>
    </source>
</evidence>
<evidence type="ECO:0000256" key="10">
    <source>
        <dbReference type="ARBA" id="ARBA00022840"/>
    </source>
</evidence>
<keyword evidence="14" id="KW-0325">Glycoprotein</keyword>
<evidence type="ECO:0000256" key="2">
    <source>
        <dbReference type="ARBA" id="ARBA00022527"/>
    </source>
</evidence>
<dbReference type="Pfam" id="PF01657">
    <property type="entry name" value="Stress-antifung"/>
    <property type="match status" value="2"/>
</dbReference>
<evidence type="ECO:0000256" key="1">
    <source>
        <dbReference type="ARBA" id="ARBA00004167"/>
    </source>
</evidence>
<dbReference type="InterPro" id="IPR002902">
    <property type="entry name" value="GNK2"/>
</dbReference>
<dbReference type="PROSITE" id="PS00108">
    <property type="entry name" value="PROTEIN_KINASE_ST"/>
    <property type="match status" value="1"/>
</dbReference>
<feature type="chain" id="PRO_5040386178" evidence="18">
    <location>
        <begin position="23"/>
        <end position="664"/>
    </location>
</feature>
<dbReference type="CDD" id="cd14066">
    <property type="entry name" value="STKc_IRAK"/>
    <property type="match status" value="1"/>
</dbReference>
<evidence type="ECO:0000256" key="3">
    <source>
        <dbReference type="ARBA" id="ARBA00022553"/>
    </source>
</evidence>
<evidence type="ECO:0000256" key="14">
    <source>
        <dbReference type="ARBA" id="ARBA00023180"/>
    </source>
</evidence>
<dbReference type="RefSeq" id="XP_021836596.1">
    <property type="nucleotide sequence ID" value="XM_021980904.2"/>
</dbReference>
<organism evidence="21 22">
    <name type="scientific">Spinacia oleracea</name>
    <name type="common">Spinach</name>
    <dbReference type="NCBI Taxonomy" id="3562"/>
    <lineage>
        <taxon>Eukaryota</taxon>
        <taxon>Viridiplantae</taxon>
        <taxon>Streptophyta</taxon>
        <taxon>Embryophyta</taxon>
        <taxon>Tracheophyta</taxon>
        <taxon>Spermatophyta</taxon>
        <taxon>Magnoliopsida</taxon>
        <taxon>eudicotyledons</taxon>
        <taxon>Gunneridae</taxon>
        <taxon>Pentapetalae</taxon>
        <taxon>Caryophyllales</taxon>
        <taxon>Chenopodiaceae</taxon>
        <taxon>Chenopodioideae</taxon>
        <taxon>Anserineae</taxon>
        <taxon>Spinacia</taxon>
    </lineage>
</organism>
<dbReference type="SUPFAM" id="SSF56112">
    <property type="entry name" value="Protein kinase-like (PK-like)"/>
    <property type="match status" value="1"/>
</dbReference>
<feature type="domain" description="Protein kinase" evidence="19">
    <location>
        <begin position="340"/>
        <end position="625"/>
    </location>
</feature>
<evidence type="ECO:0000256" key="12">
    <source>
        <dbReference type="ARBA" id="ARBA00023136"/>
    </source>
</evidence>
<keyword evidence="9" id="KW-0418">Kinase</keyword>
<keyword evidence="6 18" id="KW-0732">Signal</keyword>
<dbReference type="GeneID" id="110776349"/>
<evidence type="ECO:0000256" key="6">
    <source>
        <dbReference type="ARBA" id="ARBA00022729"/>
    </source>
</evidence>
<feature type="compositionally biased region" description="Polar residues" evidence="16">
    <location>
        <begin position="637"/>
        <end position="657"/>
    </location>
</feature>
<dbReference type="InterPro" id="IPR017441">
    <property type="entry name" value="Protein_kinase_ATP_BS"/>
</dbReference>
<dbReference type="PANTHER" id="PTHR27002">
    <property type="entry name" value="RECEPTOR-LIKE SERINE/THREONINE-PROTEIN KINASE SD1-8"/>
    <property type="match status" value="1"/>
</dbReference>
<keyword evidence="3" id="KW-0597">Phosphoprotein</keyword>
<evidence type="ECO:0000256" key="9">
    <source>
        <dbReference type="ARBA" id="ARBA00022777"/>
    </source>
</evidence>
<feature type="region of interest" description="Disordered" evidence="16">
    <location>
        <begin position="637"/>
        <end position="664"/>
    </location>
</feature>
<reference evidence="22" key="2">
    <citation type="submission" date="2025-08" db="UniProtKB">
        <authorList>
            <consortium name="RefSeq"/>
        </authorList>
    </citation>
    <scope>IDENTIFICATION</scope>
    <source>
        <tissue evidence="22">Leaf</tissue>
    </source>
</reference>
<keyword evidence="21" id="KW-1185">Reference proteome</keyword>
<keyword evidence="11 17" id="KW-1133">Transmembrane helix</keyword>
<dbReference type="InterPro" id="IPR011009">
    <property type="entry name" value="Kinase-like_dom_sf"/>
</dbReference>
<feature type="signal peptide" evidence="18">
    <location>
        <begin position="1"/>
        <end position="22"/>
    </location>
</feature>